<dbReference type="GO" id="GO:0016717">
    <property type="term" value="F:oxidoreductase activity, acting on paired donors, with oxidation of a pair of donors resulting in the reduction of molecular oxygen to two molecules of water"/>
    <property type="evidence" value="ECO:0007669"/>
    <property type="project" value="TreeGrafter"/>
</dbReference>
<accession>A0A2S9YIN1</accession>
<evidence type="ECO:0000256" key="9">
    <source>
        <dbReference type="ARBA" id="ARBA00023004"/>
    </source>
</evidence>
<comment type="similarity">
    <text evidence="3">Belongs to the fatty acid desaturase type 1 family.</text>
</comment>
<comment type="pathway">
    <text evidence="2">Lipid metabolism.</text>
</comment>
<evidence type="ECO:0000256" key="8">
    <source>
        <dbReference type="ARBA" id="ARBA00023002"/>
    </source>
</evidence>
<evidence type="ECO:0000256" key="5">
    <source>
        <dbReference type="ARBA" id="ARBA00022692"/>
    </source>
</evidence>
<comment type="caution">
    <text evidence="13">The sequence shown here is derived from an EMBL/GenBank/DDBJ whole genome shotgun (WGS) entry which is preliminary data.</text>
</comment>
<keyword evidence="7" id="KW-1133">Transmembrane helix</keyword>
<evidence type="ECO:0000313" key="13">
    <source>
        <dbReference type="EMBL" id="PRQ04967.1"/>
    </source>
</evidence>
<keyword evidence="8 13" id="KW-0560">Oxidoreductase</keyword>
<proteinExistence type="inferred from homology"/>
<protein>
    <submittedName>
        <fullName evidence="13">Stearoyl-CoA 9-desaturase</fullName>
        <ecNumber evidence="13">1.14.19.-</ecNumber>
    </submittedName>
</protein>
<feature type="domain" description="Fatty acid desaturase" evidence="12">
    <location>
        <begin position="73"/>
        <end position="375"/>
    </location>
</feature>
<name>A0A2S9YIN1_9BACT</name>
<keyword evidence="6" id="KW-0479">Metal-binding</keyword>
<dbReference type="AlphaFoldDB" id="A0A2S9YIN1"/>
<dbReference type="Pfam" id="PF00487">
    <property type="entry name" value="FA_desaturase"/>
    <property type="match status" value="1"/>
</dbReference>
<evidence type="ECO:0000256" key="10">
    <source>
        <dbReference type="ARBA" id="ARBA00023098"/>
    </source>
</evidence>
<evidence type="ECO:0000256" key="7">
    <source>
        <dbReference type="ARBA" id="ARBA00022989"/>
    </source>
</evidence>
<dbReference type="PANTHER" id="PTHR19353:SF30">
    <property type="entry name" value="DELTA 8-(E)-SPHINGOLIPID DESATURASE"/>
    <property type="match status" value="1"/>
</dbReference>
<sequence length="402" mass="46051">MADVDVTQLDADGSHDFEAHGAAAKGFDLDAFARDLDELQEQLRGTAGEADRRHLRKIEIWGRLASFLGYATAWLAPNPVSIFALSFGRFVRWTGVAHPVCHRGYDRVEGIRPSRRGSVFARGWRRALDWLDWIDPDAWHEEHNLQHHYRLNEEADPDLVERNLAWVRDSGMPRWLRVALIPLMAVSWKFVYYAPSTLDALARAEARRAGNTGGPSVEDELRERWSAGGVMSFKPRSSARLWLRGWGPYLLTYFFVVPALFTPLGAWAVASVVINSVLAELLTNAHAFVTIVPNHAGEDLYRFEGRTRSRGDFYLRQVLGTANFRTGGDVRDLMHGWLNYQIEHHLWPDMTMLQYRRAQPLVQEICERHGVPYVQESVWRRCWRAVEIMVGDGSMRRFGRSP</sequence>
<evidence type="ECO:0000256" key="2">
    <source>
        <dbReference type="ARBA" id="ARBA00005189"/>
    </source>
</evidence>
<evidence type="ECO:0000256" key="6">
    <source>
        <dbReference type="ARBA" id="ARBA00022723"/>
    </source>
</evidence>
<evidence type="ECO:0000313" key="14">
    <source>
        <dbReference type="Proteomes" id="UP000238823"/>
    </source>
</evidence>
<keyword evidence="11" id="KW-0472">Membrane</keyword>
<dbReference type="EMBL" id="PVNL01000100">
    <property type="protein sequence ID" value="PRQ04967.1"/>
    <property type="molecule type" value="Genomic_DNA"/>
</dbReference>
<dbReference type="InterPro" id="IPR012171">
    <property type="entry name" value="Fatty_acid_desaturase"/>
</dbReference>
<dbReference type="GO" id="GO:0046872">
    <property type="term" value="F:metal ion binding"/>
    <property type="evidence" value="ECO:0007669"/>
    <property type="project" value="UniProtKB-KW"/>
</dbReference>
<gene>
    <name evidence="13" type="primary">desA3_2</name>
    <name evidence="13" type="ORF">ENSA7_49000</name>
</gene>
<dbReference type="Proteomes" id="UP000238823">
    <property type="component" value="Unassembled WGS sequence"/>
</dbReference>
<keyword evidence="10" id="KW-0443">Lipid metabolism</keyword>
<dbReference type="RefSeq" id="WP_106091801.1">
    <property type="nucleotide sequence ID" value="NZ_PVNL01000100.1"/>
</dbReference>
<dbReference type="InterPro" id="IPR005804">
    <property type="entry name" value="FA_desaturase_dom"/>
</dbReference>
<evidence type="ECO:0000256" key="4">
    <source>
        <dbReference type="ARBA" id="ARBA00022617"/>
    </source>
</evidence>
<evidence type="ECO:0000256" key="1">
    <source>
        <dbReference type="ARBA" id="ARBA00004141"/>
    </source>
</evidence>
<evidence type="ECO:0000256" key="11">
    <source>
        <dbReference type="ARBA" id="ARBA00023136"/>
    </source>
</evidence>
<organism evidence="13 14">
    <name type="scientific">Enhygromyxa salina</name>
    <dbReference type="NCBI Taxonomy" id="215803"/>
    <lineage>
        <taxon>Bacteria</taxon>
        <taxon>Pseudomonadati</taxon>
        <taxon>Myxococcota</taxon>
        <taxon>Polyangia</taxon>
        <taxon>Nannocystales</taxon>
        <taxon>Nannocystaceae</taxon>
        <taxon>Enhygromyxa</taxon>
    </lineage>
</organism>
<comment type="subcellular location">
    <subcellularLocation>
        <location evidence="1">Membrane</location>
        <topology evidence="1">Multi-pass membrane protein</topology>
    </subcellularLocation>
</comment>
<dbReference type="PANTHER" id="PTHR19353">
    <property type="entry name" value="FATTY ACID DESATURASE 2"/>
    <property type="match status" value="1"/>
</dbReference>
<dbReference type="GO" id="GO:0016020">
    <property type="term" value="C:membrane"/>
    <property type="evidence" value="ECO:0007669"/>
    <property type="project" value="UniProtKB-SubCell"/>
</dbReference>
<keyword evidence="5" id="KW-0812">Transmembrane</keyword>
<dbReference type="OrthoDB" id="104711at2"/>
<keyword evidence="4" id="KW-0349">Heme</keyword>
<evidence type="ECO:0000256" key="3">
    <source>
        <dbReference type="ARBA" id="ARBA00009295"/>
    </source>
</evidence>
<dbReference type="EC" id="1.14.19.-" evidence="13"/>
<keyword evidence="9" id="KW-0408">Iron</keyword>
<dbReference type="GO" id="GO:0006629">
    <property type="term" value="P:lipid metabolic process"/>
    <property type="evidence" value="ECO:0007669"/>
    <property type="project" value="UniProtKB-KW"/>
</dbReference>
<reference evidence="13 14" key="1">
    <citation type="submission" date="2018-03" db="EMBL/GenBank/DDBJ databases">
        <title>Draft Genome Sequences of the Obligatory Marine Myxobacteria Enhygromyxa salina SWB007.</title>
        <authorList>
            <person name="Poehlein A."/>
            <person name="Moghaddam J.A."/>
            <person name="Harms H."/>
            <person name="Alanjari M."/>
            <person name="Koenig G.M."/>
            <person name="Daniel R."/>
            <person name="Schaeberle T.F."/>
        </authorList>
    </citation>
    <scope>NUCLEOTIDE SEQUENCE [LARGE SCALE GENOMIC DNA]</scope>
    <source>
        <strain evidence="13 14">SWB007</strain>
    </source>
</reference>
<evidence type="ECO:0000259" key="12">
    <source>
        <dbReference type="Pfam" id="PF00487"/>
    </source>
</evidence>